<dbReference type="KEGG" id="aplc:110974933"/>
<sequence length="187" mass="20584">MHIINCRIYVTMDEKRETVYVPPSKRKKIHKEGAECLPTESTLLDDHSMICQDETSRISCVSTNSLRSNTCLEVIARSLQNDRIEQVTDTSIKNDYGEQESETSIVKNGTQVTGIPLSGFDQNEMSSNFPFVCKAKGDGNLIIIGGNTTISQHQKASGSGHAIIEGAGISTRDLDSEVDPPRRRGLQ</sequence>
<dbReference type="AlphaFoldDB" id="A0A8B7XP60"/>
<dbReference type="RefSeq" id="XP_022082603.1">
    <property type="nucleotide sequence ID" value="XM_022226911.1"/>
</dbReference>
<gene>
    <name evidence="3" type="primary">LOC110974933</name>
</gene>
<feature type="compositionally biased region" description="Basic and acidic residues" evidence="1">
    <location>
        <begin position="172"/>
        <end position="187"/>
    </location>
</feature>
<proteinExistence type="predicted"/>
<name>A0A8B7XP60_ACAPL</name>
<keyword evidence="2" id="KW-1185">Reference proteome</keyword>
<organism evidence="2 3">
    <name type="scientific">Acanthaster planci</name>
    <name type="common">Crown-of-thorns starfish</name>
    <dbReference type="NCBI Taxonomy" id="133434"/>
    <lineage>
        <taxon>Eukaryota</taxon>
        <taxon>Metazoa</taxon>
        <taxon>Echinodermata</taxon>
        <taxon>Eleutherozoa</taxon>
        <taxon>Asterozoa</taxon>
        <taxon>Asteroidea</taxon>
        <taxon>Valvatacea</taxon>
        <taxon>Valvatida</taxon>
        <taxon>Acanthasteridae</taxon>
        <taxon>Acanthaster</taxon>
    </lineage>
</organism>
<dbReference type="Proteomes" id="UP000694845">
    <property type="component" value="Unplaced"/>
</dbReference>
<evidence type="ECO:0000313" key="3">
    <source>
        <dbReference type="RefSeq" id="XP_022082603.1"/>
    </source>
</evidence>
<accession>A0A8B7XP60</accession>
<evidence type="ECO:0000313" key="2">
    <source>
        <dbReference type="Proteomes" id="UP000694845"/>
    </source>
</evidence>
<reference evidence="3" key="1">
    <citation type="submission" date="2025-08" db="UniProtKB">
        <authorList>
            <consortium name="RefSeq"/>
        </authorList>
    </citation>
    <scope>IDENTIFICATION</scope>
</reference>
<dbReference type="GeneID" id="110974933"/>
<protein>
    <submittedName>
        <fullName evidence="3">Uncharacterized protein LOC110974933 isoform X1</fullName>
    </submittedName>
</protein>
<feature type="region of interest" description="Disordered" evidence="1">
    <location>
        <begin position="167"/>
        <end position="187"/>
    </location>
</feature>
<evidence type="ECO:0000256" key="1">
    <source>
        <dbReference type="SAM" id="MobiDB-lite"/>
    </source>
</evidence>